<dbReference type="EMBL" id="CM000780">
    <property type="protein sequence ID" value="AQK53601.1"/>
    <property type="molecule type" value="Genomic_DNA"/>
</dbReference>
<evidence type="ECO:0000256" key="6">
    <source>
        <dbReference type="ARBA" id="ARBA00022553"/>
    </source>
</evidence>
<comment type="subcellular location">
    <subcellularLocation>
        <location evidence="1">Cell membrane</location>
        <topology evidence="1">Single-pass membrane protein</topology>
    </subcellularLocation>
    <subcellularLocation>
        <location evidence="2">Endoplasmic reticulum membrane</location>
        <topology evidence="2">Single-pass membrane protein</topology>
    </subcellularLocation>
</comment>
<dbReference type="Pfam" id="PF13855">
    <property type="entry name" value="LRR_8"/>
    <property type="match status" value="1"/>
</dbReference>
<dbReference type="PROSITE" id="PS00107">
    <property type="entry name" value="PROTEIN_KINASE_ATP"/>
    <property type="match status" value="1"/>
</dbReference>
<dbReference type="eggNOG" id="ENOG502QPYS">
    <property type="taxonomic scope" value="Eukaryota"/>
</dbReference>
<dbReference type="FunFam" id="3.80.10.10:FF:000095">
    <property type="entry name" value="LRR receptor-like serine/threonine-protein kinase GSO1"/>
    <property type="match status" value="1"/>
</dbReference>
<protein>
    <recommendedName>
        <fullName evidence="23">Receptor kinase-like protein Xa21</fullName>
        <ecNumber evidence="3">2.7.11.1</ecNumber>
    </recommendedName>
</protein>
<dbReference type="SUPFAM" id="SSF56112">
    <property type="entry name" value="Protein kinase-like (PK-like)"/>
    <property type="match status" value="1"/>
</dbReference>
<dbReference type="AlphaFoldDB" id="A0A1D6Q4X8"/>
<keyword evidence="11" id="KW-0677">Repeat</keyword>
<dbReference type="Gene3D" id="3.80.10.10">
    <property type="entry name" value="Ribonuclease Inhibitor"/>
    <property type="match status" value="2"/>
</dbReference>
<evidence type="ECO:0000256" key="8">
    <source>
        <dbReference type="ARBA" id="ARBA00022679"/>
    </source>
</evidence>
<evidence type="ECO:0000256" key="15">
    <source>
        <dbReference type="ARBA" id="ARBA00022989"/>
    </source>
</evidence>
<keyword evidence="18" id="KW-0325">Glycoprotein</keyword>
<dbReference type="Gene3D" id="1.10.510.10">
    <property type="entry name" value="Transferase(Phosphotransferase) domain 1"/>
    <property type="match status" value="1"/>
</dbReference>
<gene>
    <name evidence="26" type="ORF">ZEAMMB73_Zm00001d051093</name>
</gene>
<dbReference type="EC" id="2.7.11.1" evidence="3"/>
<dbReference type="InterPro" id="IPR011009">
    <property type="entry name" value="Kinase-like_dom_sf"/>
</dbReference>
<keyword evidence="10" id="KW-0732">Signal</keyword>
<keyword evidence="14 24" id="KW-0067">ATP-binding</keyword>
<evidence type="ECO:0000256" key="14">
    <source>
        <dbReference type="ARBA" id="ARBA00022840"/>
    </source>
</evidence>
<keyword evidence="7" id="KW-0433">Leucine-rich repeat</keyword>
<dbReference type="FunFam" id="1.10.510.10:FF:000358">
    <property type="entry name" value="Putative leucine-rich repeat receptor-like serine/threonine-protein kinase"/>
    <property type="match status" value="1"/>
</dbReference>
<name>A0A1D6Q4X8_MAIZE</name>
<evidence type="ECO:0000256" key="5">
    <source>
        <dbReference type="ARBA" id="ARBA00022527"/>
    </source>
</evidence>
<keyword evidence="5" id="KW-0723">Serine/threonine-protein kinase</keyword>
<dbReference type="GO" id="GO:0004674">
    <property type="term" value="F:protein serine/threonine kinase activity"/>
    <property type="evidence" value="ECO:0007669"/>
    <property type="project" value="UniProtKB-KW"/>
</dbReference>
<dbReference type="Pfam" id="PF08263">
    <property type="entry name" value="LRRNT_2"/>
    <property type="match status" value="1"/>
</dbReference>
<dbReference type="CDD" id="cd14066">
    <property type="entry name" value="STKc_IRAK"/>
    <property type="match status" value="1"/>
</dbReference>
<evidence type="ECO:0000256" key="22">
    <source>
        <dbReference type="ARBA" id="ARBA00056628"/>
    </source>
</evidence>
<dbReference type="InterPro" id="IPR001245">
    <property type="entry name" value="Ser-Thr/Tyr_kinase_cat_dom"/>
</dbReference>
<feature type="binding site" evidence="24">
    <location>
        <position position="601"/>
    </location>
    <ligand>
        <name>ATP</name>
        <dbReference type="ChEBI" id="CHEBI:30616"/>
    </ligand>
</feature>
<proteinExistence type="predicted"/>
<evidence type="ECO:0000256" key="12">
    <source>
        <dbReference type="ARBA" id="ARBA00022741"/>
    </source>
</evidence>
<keyword evidence="12 24" id="KW-0547">Nucleotide-binding</keyword>
<dbReference type="Pfam" id="PF00560">
    <property type="entry name" value="LRR_1"/>
    <property type="match status" value="1"/>
</dbReference>
<dbReference type="GO" id="GO:0005789">
    <property type="term" value="C:endoplasmic reticulum membrane"/>
    <property type="evidence" value="ECO:0007669"/>
    <property type="project" value="UniProtKB-SubCell"/>
</dbReference>
<dbReference type="Gene3D" id="3.30.200.20">
    <property type="entry name" value="Phosphorylase Kinase, domain 1"/>
    <property type="match status" value="1"/>
</dbReference>
<dbReference type="InParanoid" id="A0A1D6Q4X8"/>
<dbReference type="InterPro" id="IPR003591">
    <property type="entry name" value="Leu-rich_rpt_typical-subtyp"/>
</dbReference>
<evidence type="ECO:0000256" key="18">
    <source>
        <dbReference type="ARBA" id="ARBA00023180"/>
    </source>
</evidence>
<evidence type="ECO:0000256" key="11">
    <source>
        <dbReference type="ARBA" id="ARBA00022737"/>
    </source>
</evidence>
<keyword evidence="17 26" id="KW-0675">Receptor</keyword>
<dbReference type="InterPro" id="IPR000719">
    <property type="entry name" value="Prot_kinase_dom"/>
</dbReference>
<dbReference type="PANTHER" id="PTHR27008">
    <property type="entry name" value="OS04G0122200 PROTEIN"/>
    <property type="match status" value="1"/>
</dbReference>
<evidence type="ECO:0000256" key="13">
    <source>
        <dbReference type="ARBA" id="ARBA00022777"/>
    </source>
</evidence>
<organism evidence="26">
    <name type="scientific">Zea mays</name>
    <name type="common">Maize</name>
    <dbReference type="NCBI Taxonomy" id="4577"/>
    <lineage>
        <taxon>Eukaryota</taxon>
        <taxon>Viridiplantae</taxon>
        <taxon>Streptophyta</taxon>
        <taxon>Embryophyta</taxon>
        <taxon>Tracheophyta</taxon>
        <taxon>Spermatophyta</taxon>
        <taxon>Magnoliopsida</taxon>
        <taxon>Liliopsida</taxon>
        <taxon>Poales</taxon>
        <taxon>Poaceae</taxon>
        <taxon>PACMAD clade</taxon>
        <taxon>Panicoideae</taxon>
        <taxon>Andropogonodae</taxon>
        <taxon>Andropogoneae</taxon>
        <taxon>Tripsacinae</taxon>
        <taxon>Zea</taxon>
    </lineage>
</organism>
<evidence type="ECO:0000256" key="4">
    <source>
        <dbReference type="ARBA" id="ARBA00022475"/>
    </source>
</evidence>
<evidence type="ECO:0000256" key="16">
    <source>
        <dbReference type="ARBA" id="ARBA00023136"/>
    </source>
</evidence>
<evidence type="ECO:0000256" key="7">
    <source>
        <dbReference type="ARBA" id="ARBA00022614"/>
    </source>
</evidence>
<dbReference type="InterPro" id="IPR001611">
    <property type="entry name" value="Leu-rich_rpt"/>
</dbReference>
<dbReference type="Pfam" id="PF23598">
    <property type="entry name" value="LRR_14"/>
    <property type="match status" value="1"/>
</dbReference>
<evidence type="ECO:0000259" key="25">
    <source>
        <dbReference type="PROSITE" id="PS50011"/>
    </source>
</evidence>
<sequence>MAVPIKSIMRNSKPPSKLAMLMVLLFLLCYGVEKVHCSTVHENNQDFHSLLDFKKGITHDPNGAMNDWINNTHFCRWKGVKCTLTPPYRVTELNLSHNNLAGQISSSLGNLTNLNLLALPNNRFGGPIPLLDRLQNLNYLSLDNNSLNGVIPESLANCFNLNKLGLSNNNLTGVIPPNIGSLTKLQVLLLHRNKLSGVIPSSLSNITNLIAISLSENQLNGSIPIELWQMPQLTSLYLHDNYLFGEIPQTLSNVSSLHMLSLAYNMLSNTLPSNFGHALHNLKWLYLEGNLFEGHIPDSLGNVSGLLHLDISSNHFTGKIPSIFGKLSGLSFLNLEENMFEASDSTGWEFFADLATCSYLSEFSLASNNLQGAIPNSIANMSTNLKRLLMSDNHLSGIVPSSIGKFNGLIELDLGGNNFTGTIEDWIPKLTSLQNLYLNDNNFDGRLPDYLNDLKLLNKIDLSYNNFQGEIPKASIFDNATVVSLDGNPGLCGGTMDLHMPSCPTVSRRATIISYLIKILIPIFGFMSLLLLVYFLVLEKKTSRRAHQSQLSFGEHFEKVTYNDLAQATRDFSESNLIGKGSYGTVYSGKLKESKTEVAVKVFDLEMQGAERSFLAECEALRSIQHRNLLPIITACSTVDTAGNVFKALIYELMPNGNLDKWIHHKGDEAVPKRRLSLTQRIAVVVSVADALDYLHHDCGRPTVHCDLKPSNILLDDDMNALLADFGIARLYADPQLTFAGSISSIGIKGTIGYIPPEYGGGGHVSTSGDVYSFGIVLLEILTGKRPTDPMFTGGLDIISFVENSFPDQIFQVIDPHLVEDRQKINQPNEVANNEMYQCLVALLQVALSCTRSLPSERSNMKQVASKLQAIKAAQLGGKSK</sequence>
<dbReference type="InterPro" id="IPR013210">
    <property type="entry name" value="LRR_N_plant-typ"/>
</dbReference>
<comment type="catalytic activity">
    <reaction evidence="19">
        <text>L-threonyl-[protein] + ATP = O-phospho-L-threonyl-[protein] + ADP + H(+)</text>
        <dbReference type="Rhea" id="RHEA:46608"/>
        <dbReference type="Rhea" id="RHEA-COMP:11060"/>
        <dbReference type="Rhea" id="RHEA-COMP:11605"/>
        <dbReference type="ChEBI" id="CHEBI:15378"/>
        <dbReference type="ChEBI" id="CHEBI:30013"/>
        <dbReference type="ChEBI" id="CHEBI:30616"/>
        <dbReference type="ChEBI" id="CHEBI:61977"/>
        <dbReference type="ChEBI" id="CHEBI:456216"/>
        <dbReference type="EC" id="2.7.11.1"/>
    </reaction>
</comment>
<comment type="function">
    <text evidence="21">Receptor kinase that detects X.oryzae pv. oryzae protein Ax21 to promote innate immunity. Following X.oryzae pv. oryzae protein Ax21 detection, undergoes cleavage, releasing the processed protein kinase Xa21 chain.</text>
</comment>
<dbReference type="Pfam" id="PF07714">
    <property type="entry name" value="PK_Tyr_Ser-Thr"/>
    <property type="match status" value="1"/>
</dbReference>
<reference evidence="26" key="1">
    <citation type="submission" date="2015-12" db="EMBL/GenBank/DDBJ databases">
        <title>Update maize B73 reference genome by single molecule sequencing technologies.</title>
        <authorList>
            <consortium name="Maize Genome Sequencing Project"/>
            <person name="Ware D."/>
        </authorList>
    </citation>
    <scope>NUCLEOTIDE SEQUENCE</scope>
    <source>
        <tissue evidence="26">Seedling</tissue>
    </source>
</reference>
<evidence type="ECO:0000256" key="20">
    <source>
        <dbReference type="ARBA" id="ARBA00048679"/>
    </source>
</evidence>
<evidence type="ECO:0000256" key="3">
    <source>
        <dbReference type="ARBA" id="ARBA00012513"/>
    </source>
</evidence>
<evidence type="ECO:0000256" key="23">
    <source>
        <dbReference type="ARBA" id="ARBA00072040"/>
    </source>
</evidence>
<dbReference type="SMART" id="SM00220">
    <property type="entry name" value="S_TKc"/>
    <property type="match status" value="1"/>
</dbReference>
<keyword evidence="15" id="KW-1133">Transmembrane helix</keyword>
<evidence type="ECO:0000313" key="26">
    <source>
        <dbReference type="EMBL" id="AQK53601.1"/>
    </source>
</evidence>
<evidence type="ECO:0000256" key="10">
    <source>
        <dbReference type="ARBA" id="ARBA00022729"/>
    </source>
</evidence>
<evidence type="ECO:0000256" key="21">
    <source>
        <dbReference type="ARBA" id="ARBA00054320"/>
    </source>
</evidence>
<evidence type="ECO:0000256" key="24">
    <source>
        <dbReference type="PROSITE-ProRule" id="PRU10141"/>
    </source>
</evidence>
<evidence type="ECO:0000256" key="17">
    <source>
        <dbReference type="ARBA" id="ARBA00023170"/>
    </source>
</evidence>
<keyword evidence="13 26" id="KW-0418">Kinase</keyword>
<keyword evidence="4" id="KW-1003">Cell membrane</keyword>
<keyword evidence="9" id="KW-0812">Transmembrane</keyword>
<keyword evidence="8" id="KW-0808">Transferase</keyword>
<dbReference type="SUPFAM" id="SSF52058">
    <property type="entry name" value="L domain-like"/>
    <property type="match status" value="2"/>
</dbReference>
<dbReference type="PANTHER" id="PTHR27008:SF593">
    <property type="entry name" value="OS02G0615800 PROTEIN"/>
    <property type="match status" value="1"/>
</dbReference>
<dbReference type="SMR" id="A0A1D6Q4X8"/>
<dbReference type="InterPro" id="IPR032675">
    <property type="entry name" value="LRR_dom_sf"/>
</dbReference>
<dbReference type="GO" id="GO:0005524">
    <property type="term" value="F:ATP binding"/>
    <property type="evidence" value="ECO:0007669"/>
    <property type="project" value="UniProtKB-UniRule"/>
</dbReference>
<dbReference type="FunFam" id="3.80.10.10:FF:000565">
    <property type="entry name" value="Leucine-rich repeat receptor-like kinase protein FLORAL ORGAN NUMBER1"/>
    <property type="match status" value="1"/>
</dbReference>
<accession>A0A1D6Q4X8</accession>
<dbReference type="FunFam" id="3.80.10.10:FF:000041">
    <property type="entry name" value="LRR receptor-like serine/threonine-protein kinase ERECTA"/>
    <property type="match status" value="1"/>
</dbReference>
<evidence type="ECO:0000256" key="19">
    <source>
        <dbReference type="ARBA" id="ARBA00047899"/>
    </source>
</evidence>
<evidence type="ECO:0000256" key="1">
    <source>
        <dbReference type="ARBA" id="ARBA00004162"/>
    </source>
</evidence>
<dbReference type="PROSITE" id="PS50011">
    <property type="entry name" value="PROTEIN_KINASE_DOM"/>
    <property type="match status" value="1"/>
</dbReference>
<dbReference type="InterPro" id="IPR017441">
    <property type="entry name" value="Protein_kinase_ATP_BS"/>
</dbReference>
<feature type="domain" description="Protein kinase" evidence="25">
    <location>
        <begin position="572"/>
        <end position="871"/>
    </location>
</feature>
<comment type="catalytic activity">
    <reaction evidence="20">
        <text>L-seryl-[protein] + ATP = O-phospho-L-seryl-[protein] + ADP + H(+)</text>
        <dbReference type="Rhea" id="RHEA:17989"/>
        <dbReference type="Rhea" id="RHEA-COMP:9863"/>
        <dbReference type="Rhea" id="RHEA-COMP:11604"/>
        <dbReference type="ChEBI" id="CHEBI:15378"/>
        <dbReference type="ChEBI" id="CHEBI:29999"/>
        <dbReference type="ChEBI" id="CHEBI:30616"/>
        <dbReference type="ChEBI" id="CHEBI:83421"/>
        <dbReference type="ChEBI" id="CHEBI:456216"/>
        <dbReference type="EC" id="2.7.11.1"/>
    </reaction>
</comment>
<dbReference type="InterPro" id="IPR051809">
    <property type="entry name" value="Plant_receptor-like_S/T_kinase"/>
</dbReference>
<dbReference type="PaxDb" id="4577-GRMZM2G040508_P01"/>
<dbReference type="STRING" id="4577.A0A1D6Q4X8"/>
<dbReference type="ExpressionAtlas" id="A0A1D6Q4X8">
    <property type="expression patterns" value="baseline and differential"/>
</dbReference>
<evidence type="ECO:0000256" key="9">
    <source>
        <dbReference type="ARBA" id="ARBA00022692"/>
    </source>
</evidence>
<dbReference type="FunFam" id="3.30.200.20:FF:000432">
    <property type="entry name" value="LRR receptor-like serine/threonine-protein kinase EFR"/>
    <property type="match status" value="1"/>
</dbReference>
<evidence type="ECO:0000256" key="2">
    <source>
        <dbReference type="ARBA" id="ARBA00004389"/>
    </source>
</evidence>
<keyword evidence="16" id="KW-0472">Membrane</keyword>
<keyword evidence="6" id="KW-0597">Phosphoprotein</keyword>
<dbReference type="SMART" id="SM00369">
    <property type="entry name" value="LRR_TYP"/>
    <property type="match status" value="8"/>
</dbReference>
<comment type="function">
    <text evidence="22">The processed protein kinase Xa21 chain released by protein cleavage after X.oryzae pv. oryzae protein Ax21 detection translocates into the nucleus where it can bind and regulate WRKY62, a transcription factor. Confers resistance to the bacterial pathogen X.oryzae pv. oryzae (Xoo).</text>
</comment>
<dbReference type="GO" id="GO:0005886">
    <property type="term" value="C:plasma membrane"/>
    <property type="evidence" value="ECO:0007669"/>
    <property type="project" value="UniProtKB-SubCell"/>
</dbReference>
<dbReference type="InterPro" id="IPR055414">
    <property type="entry name" value="LRR_R13L4/SHOC2-like"/>
</dbReference>